<dbReference type="SUPFAM" id="SSF53448">
    <property type="entry name" value="Nucleotide-diphospho-sugar transferases"/>
    <property type="match status" value="1"/>
</dbReference>
<dbReference type="Gene3D" id="3.90.550.10">
    <property type="entry name" value="Spore Coat Polysaccharide Biosynthesis Protein SpsA, Chain A"/>
    <property type="match status" value="1"/>
</dbReference>
<evidence type="ECO:0000313" key="3">
    <source>
        <dbReference type="Proteomes" id="UP000586827"/>
    </source>
</evidence>
<dbReference type="GO" id="GO:0016740">
    <property type="term" value="F:transferase activity"/>
    <property type="evidence" value="ECO:0007669"/>
    <property type="project" value="UniProtKB-KW"/>
</dbReference>
<dbReference type="PANTHER" id="PTHR43179">
    <property type="entry name" value="RHAMNOSYLTRANSFERASE WBBL"/>
    <property type="match status" value="1"/>
</dbReference>
<organism evidence="2 3">
    <name type="scientific">Nocardia uniformis</name>
    <dbReference type="NCBI Taxonomy" id="53432"/>
    <lineage>
        <taxon>Bacteria</taxon>
        <taxon>Bacillati</taxon>
        <taxon>Actinomycetota</taxon>
        <taxon>Actinomycetes</taxon>
        <taxon>Mycobacteriales</taxon>
        <taxon>Nocardiaceae</taxon>
        <taxon>Nocardia</taxon>
    </lineage>
</organism>
<dbReference type="AlphaFoldDB" id="A0A849BXE3"/>
<dbReference type="PANTHER" id="PTHR43179:SF7">
    <property type="entry name" value="RHAMNOSYLTRANSFERASE WBBL"/>
    <property type="match status" value="1"/>
</dbReference>
<feature type="domain" description="Glycosyltransferase 2-like" evidence="1">
    <location>
        <begin position="3"/>
        <end position="184"/>
    </location>
</feature>
<name>A0A849BXE3_9NOCA</name>
<keyword evidence="3" id="KW-1185">Reference proteome</keyword>
<dbReference type="InterPro" id="IPR001173">
    <property type="entry name" value="Glyco_trans_2-like"/>
</dbReference>
<dbReference type="EMBL" id="JABELX010000003">
    <property type="protein sequence ID" value="NNH69716.1"/>
    <property type="molecule type" value="Genomic_DNA"/>
</dbReference>
<accession>A0A849BXE3</accession>
<evidence type="ECO:0000313" key="2">
    <source>
        <dbReference type="EMBL" id="NNH69716.1"/>
    </source>
</evidence>
<reference evidence="2 3" key="1">
    <citation type="submission" date="2020-05" db="EMBL/GenBank/DDBJ databases">
        <title>MicrobeNet Type strains.</title>
        <authorList>
            <person name="Nicholson A.C."/>
        </authorList>
    </citation>
    <scope>NUCLEOTIDE SEQUENCE [LARGE SCALE GENOMIC DNA]</scope>
    <source>
        <strain evidence="2 3">JCM 3224</strain>
    </source>
</reference>
<dbReference type="Pfam" id="PF00535">
    <property type="entry name" value="Glycos_transf_2"/>
    <property type="match status" value="1"/>
</dbReference>
<comment type="caution">
    <text evidence="2">The sequence shown here is derived from an EMBL/GenBank/DDBJ whole genome shotgun (WGS) entry which is preliminary data.</text>
</comment>
<keyword evidence="2" id="KW-0808">Transferase</keyword>
<gene>
    <name evidence="2" type="ORF">HLB23_07525</name>
</gene>
<dbReference type="InterPro" id="IPR029044">
    <property type="entry name" value="Nucleotide-diphossugar_trans"/>
</dbReference>
<dbReference type="Proteomes" id="UP000586827">
    <property type="component" value="Unassembled WGS sequence"/>
</dbReference>
<evidence type="ECO:0000259" key="1">
    <source>
        <dbReference type="Pfam" id="PF00535"/>
    </source>
</evidence>
<sequence length="289" mass="31534">MAVVTVTYSPGEHLEHFISTLATATSEKPQVILADNGSNDGVPELVADANENVTLLRTGGNIGYGGAINRAVADIDPEIEFVLIANPDIRWGTDSIDELLAAAKRWPRAGALGPTVLEPDGSRYPSARRVPGLADGAGHAILGTLWPSNPWTLRYRQDNEEISERNVGWLSGSCLLVRRAAFDSIDGFDSRYFMYMEDVDFGDRMGKAGWHNVFVPSAEVTHAKGHAAGKHPEAMLPAHHASAYRFQADRHPHWWQAPLRVALKAGLAIRCRLAVRSALRERDRAAGTN</sequence>
<proteinExistence type="predicted"/>
<protein>
    <submittedName>
        <fullName evidence="2">Glycosyltransferase family 2 protein</fullName>
    </submittedName>
</protein>
<dbReference type="CDD" id="cd04186">
    <property type="entry name" value="GT_2_like_c"/>
    <property type="match status" value="1"/>
</dbReference>